<dbReference type="Gene3D" id="1.25.10.10">
    <property type="entry name" value="Leucine-rich Repeat Variant"/>
    <property type="match status" value="1"/>
</dbReference>
<dbReference type="EMBL" id="JACJII010000001">
    <property type="protein sequence ID" value="MBA9007689.1"/>
    <property type="molecule type" value="Genomic_DNA"/>
</dbReference>
<reference evidence="1 2" key="1">
    <citation type="submission" date="2020-08" db="EMBL/GenBank/DDBJ databases">
        <title>Sequencing the genomes of 1000 actinobacteria strains.</title>
        <authorList>
            <person name="Klenk H.-P."/>
        </authorList>
    </citation>
    <scope>NUCLEOTIDE SEQUENCE [LARGE SCALE GENOMIC DNA]</scope>
    <source>
        <strain evidence="1 2">DSM 45823</strain>
    </source>
</reference>
<dbReference type="RefSeq" id="WP_182708172.1">
    <property type="nucleotide sequence ID" value="NZ_JACJII010000001.1"/>
</dbReference>
<organism evidence="1 2">
    <name type="scientific">Thermomonospora cellulosilytica</name>
    <dbReference type="NCBI Taxonomy" id="1411118"/>
    <lineage>
        <taxon>Bacteria</taxon>
        <taxon>Bacillati</taxon>
        <taxon>Actinomycetota</taxon>
        <taxon>Actinomycetes</taxon>
        <taxon>Streptosporangiales</taxon>
        <taxon>Thermomonosporaceae</taxon>
        <taxon>Thermomonospora</taxon>
    </lineage>
</organism>
<dbReference type="SUPFAM" id="SSF48371">
    <property type="entry name" value="ARM repeat"/>
    <property type="match status" value="1"/>
</dbReference>
<comment type="caution">
    <text evidence="1">The sequence shown here is derived from an EMBL/GenBank/DDBJ whole genome shotgun (WGS) entry which is preliminary data.</text>
</comment>
<dbReference type="InterPro" id="IPR011989">
    <property type="entry name" value="ARM-like"/>
</dbReference>
<accession>A0A7W3N515</accession>
<gene>
    <name evidence="1" type="ORF">HNR21_006571</name>
</gene>
<name>A0A7W3N515_9ACTN</name>
<dbReference type="Proteomes" id="UP000539313">
    <property type="component" value="Unassembled WGS sequence"/>
</dbReference>
<sequence>MSSIAIGHEDPLEGLDRIDWAELEHAYGEAEDVPGLLRTLRSADAKAREAAHRELSATIFHQGSRYEATPHAVPFLIRLAAAPDTPDRDQVLRLLARIAIGYDQSRLPWGVNPAEWRTEVAELQATGAEGMRRQLDAWVEAAPDDAERNRRDWQRTCYDFDRHLSEAVCGLASYDAVRAGVPALCGLLEDPDPAVRAAAAHLLGWFPEEADTALPRLLRATGREPNAIVSVGLLGGPPHIDHLRPYLEAQDPTTRCAAALALIRLGVTEPRVVMELAAAPAKGLLFLSGDLRGYAWLSLAARHDRVGVEAVDTVLSTMSRMDDLGTFTVVAAVLQLVFGRPADPLPPFPELTVRQRRAVRILADLDPRLWRWVNFTEVIRYWNLPDDLEELRAYAELPAAR</sequence>
<evidence type="ECO:0000313" key="2">
    <source>
        <dbReference type="Proteomes" id="UP000539313"/>
    </source>
</evidence>
<protein>
    <submittedName>
        <fullName evidence="1">HEAT repeat protein</fullName>
    </submittedName>
</protein>
<evidence type="ECO:0000313" key="1">
    <source>
        <dbReference type="EMBL" id="MBA9007689.1"/>
    </source>
</evidence>
<keyword evidence="2" id="KW-1185">Reference proteome</keyword>
<dbReference type="Pfam" id="PF13646">
    <property type="entry name" value="HEAT_2"/>
    <property type="match status" value="1"/>
</dbReference>
<dbReference type="AlphaFoldDB" id="A0A7W3N515"/>
<proteinExistence type="predicted"/>
<dbReference type="InterPro" id="IPR016024">
    <property type="entry name" value="ARM-type_fold"/>
</dbReference>